<organism evidence="2 3">
    <name type="scientific">Thiomicrorhabdus sediminis</name>
    <dbReference type="NCBI Taxonomy" id="2580412"/>
    <lineage>
        <taxon>Bacteria</taxon>
        <taxon>Pseudomonadati</taxon>
        <taxon>Pseudomonadota</taxon>
        <taxon>Gammaproteobacteria</taxon>
        <taxon>Thiotrichales</taxon>
        <taxon>Piscirickettsiaceae</taxon>
        <taxon>Thiomicrorhabdus</taxon>
    </lineage>
</organism>
<evidence type="ECO:0000313" key="2">
    <source>
        <dbReference type="EMBL" id="QCU90163.1"/>
    </source>
</evidence>
<name>A0A4V1HHT7_9GAMM</name>
<dbReference type="Proteomes" id="UP000304864">
    <property type="component" value="Chromosome"/>
</dbReference>
<dbReference type="EMBL" id="CP040602">
    <property type="protein sequence ID" value="QCU90163.1"/>
    <property type="molecule type" value="Genomic_DNA"/>
</dbReference>
<dbReference type="AlphaFoldDB" id="A0A4V1HHT7"/>
<keyword evidence="1" id="KW-0812">Transmembrane</keyword>
<evidence type="ECO:0000256" key="1">
    <source>
        <dbReference type="SAM" id="Phobius"/>
    </source>
</evidence>
<proteinExistence type="predicted"/>
<keyword evidence="1" id="KW-0472">Membrane</keyword>
<sequence length="76" mass="8626">MSQNLNFEREIIKGTMIQQPVAFRPSKSGHQSFKTNGFGTTRQHILLTLFGEAFIALLKTLFVIAKRLLKTDFTTP</sequence>
<evidence type="ECO:0000313" key="3">
    <source>
        <dbReference type="Proteomes" id="UP000304864"/>
    </source>
</evidence>
<keyword evidence="1" id="KW-1133">Transmembrane helix</keyword>
<gene>
    <name evidence="2" type="ORF">FE785_05735</name>
</gene>
<protein>
    <submittedName>
        <fullName evidence="2">Uncharacterized protein</fullName>
    </submittedName>
</protein>
<keyword evidence="3" id="KW-1185">Reference proteome</keyword>
<accession>A0A4V1HHT7</accession>
<dbReference type="KEGG" id="thig:FE785_05735"/>
<feature type="transmembrane region" description="Helical" evidence="1">
    <location>
        <begin position="45"/>
        <end position="65"/>
    </location>
</feature>
<reference evidence="2 3" key="1">
    <citation type="submission" date="2019-05" db="EMBL/GenBank/DDBJ databases">
        <title>Thiomicrorhabdus sediminis sp. nov, a novel sulfur-oxidizing bacterium isolated from coastal sediment.</title>
        <authorList>
            <person name="Liu X."/>
        </authorList>
    </citation>
    <scope>NUCLEOTIDE SEQUENCE [LARGE SCALE GENOMIC DNA]</scope>
    <source>
        <strain evidence="2 3">G1</strain>
    </source>
</reference>
<dbReference type="RefSeq" id="WP_138564839.1">
    <property type="nucleotide sequence ID" value="NZ_CP040602.1"/>
</dbReference>